<proteinExistence type="predicted"/>
<protein>
    <submittedName>
        <fullName evidence="6">Uncharacterized protein</fullName>
    </submittedName>
</protein>
<accession>A0A8S3QGR7</accession>
<gene>
    <name evidence="6" type="ORF">MEDL_9020</name>
</gene>
<evidence type="ECO:0000256" key="5">
    <source>
        <dbReference type="ARBA" id="ARBA00023136"/>
    </source>
</evidence>
<dbReference type="PANTHER" id="PTHR46730">
    <property type="entry name" value="POLYCYSTIN-1"/>
    <property type="match status" value="1"/>
</dbReference>
<evidence type="ECO:0000313" key="6">
    <source>
        <dbReference type="EMBL" id="CAG2193846.1"/>
    </source>
</evidence>
<dbReference type="OrthoDB" id="10044145at2759"/>
<keyword evidence="2" id="KW-0812">Transmembrane</keyword>
<name>A0A8S3QGR7_MYTED</name>
<keyword evidence="7" id="KW-1185">Reference proteome</keyword>
<evidence type="ECO:0000256" key="2">
    <source>
        <dbReference type="ARBA" id="ARBA00022692"/>
    </source>
</evidence>
<dbReference type="EMBL" id="CAJPWZ010000467">
    <property type="protein sequence ID" value="CAG2193846.1"/>
    <property type="molecule type" value="Genomic_DNA"/>
</dbReference>
<evidence type="ECO:0000256" key="4">
    <source>
        <dbReference type="ARBA" id="ARBA00022989"/>
    </source>
</evidence>
<dbReference type="GO" id="GO:0005886">
    <property type="term" value="C:plasma membrane"/>
    <property type="evidence" value="ECO:0007669"/>
    <property type="project" value="TreeGrafter"/>
</dbReference>
<sequence length="337" mass="38106">MEDKLMNQTFTIQSNRTQFLPGQSVIFLVTMEIRSRFNTSLKVQFYKDHYHFATLEDSNTTALSINCKQGEMSIVSTYGRGCILAIQFEHDFVEEGSFVPEVFISNEEITLQQKLESAIMIVNRLEGARLQLDKIITVNHTTKVTLNLTVPSISMTVSWLVINEEGDFVTNKSSSHPYLIYSFPEPGFYHIFCNASNIINTLHTRKSIHVLEPVLDLNISCGEKHVLQTDEVLNCLSDISQGTDVQFKWRVLRDSNYIPTAVSNSNVTSLASIVLTEPGIYNISVSASNDVSTMLVYLDNLIKVEVPLTYVIIQQRKPNILGEKTDLKIIISENKKK</sequence>
<keyword evidence="4" id="KW-1133">Transmembrane helix</keyword>
<dbReference type="Proteomes" id="UP000683360">
    <property type="component" value="Unassembled WGS sequence"/>
</dbReference>
<comment type="subcellular location">
    <subcellularLocation>
        <location evidence="1">Membrane</location>
    </subcellularLocation>
</comment>
<keyword evidence="5" id="KW-0472">Membrane</keyword>
<dbReference type="GO" id="GO:0005261">
    <property type="term" value="F:monoatomic cation channel activity"/>
    <property type="evidence" value="ECO:0007669"/>
    <property type="project" value="TreeGrafter"/>
</dbReference>
<organism evidence="6 7">
    <name type="scientific">Mytilus edulis</name>
    <name type="common">Blue mussel</name>
    <dbReference type="NCBI Taxonomy" id="6550"/>
    <lineage>
        <taxon>Eukaryota</taxon>
        <taxon>Metazoa</taxon>
        <taxon>Spiralia</taxon>
        <taxon>Lophotrochozoa</taxon>
        <taxon>Mollusca</taxon>
        <taxon>Bivalvia</taxon>
        <taxon>Autobranchia</taxon>
        <taxon>Pteriomorphia</taxon>
        <taxon>Mytilida</taxon>
        <taxon>Mytiloidea</taxon>
        <taxon>Mytilidae</taxon>
        <taxon>Mytilinae</taxon>
        <taxon>Mytilus</taxon>
    </lineage>
</organism>
<evidence type="ECO:0000256" key="1">
    <source>
        <dbReference type="ARBA" id="ARBA00004370"/>
    </source>
</evidence>
<reference evidence="6" key="1">
    <citation type="submission" date="2021-03" db="EMBL/GenBank/DDBJ databases">
        <authorList>
            <person name="Bekaert M."/>
        </authorList>
    </citation>
    <scope>NUCLEOTIDE SEQUENCE</scope>
</reference>
<evidence type="ECO:0000256" key="3">
    <source>
        <dbReference type="ARBA" id="ARBA00022737"/>
    </source>
</evidence>
<dbReference type="GO" id="GO:0006816">
    <property type="term" value="P:calcium ion transport"/>
    <property type="evidence" value="ECO:0007669"/>
    <property type="project" value="TreeGrafter"/>
</dbReference>
<comment type="caution">
    <text evidence="6">The sequence shown here is derived from an EMBL/GenBank/DDBJ whole genome shotgun (WGS) entry which is preliminary data.</text>
</comment>
<dbReference type="AlphaFoldDB" id="A0A8S3QGR7"/>
<evidence type="ECO:0000313" key="7">
    <source>
        <dbReference type="Proteomes" id="UP000683360"/>
    </source>
</evidence>
<dbReference type="PANTHER" id="PTHR46730:SF4">
    <property type="entry name" value="POLYCYSTIC KIDNEY DISEASE PROTEIN 1-LIKE 1"/>
    <property type="match status" value="1"/>
</dbReference>
<keyword evidence="3" id="KW-0677">Repeat</keyword>